<feature type="domain" description="FAD-binding" evidence="3">
    <location>
        <begin position="3"/>
        <end position="318"/>
    </location>
</feature>
<proteinExistence type="predicted"/>
<dbReference type="InterPro" id="IPR036188">
    <property type="entry name" value="FAD/NAD-bd_sf"/>
</dbReference>
<keyword evidence="2 4" id="KW-0503">Monooxygenase</keyword>
<evidence type="ECO:0000256" key="1">
    <source>
        <dbReference type="ARBA" id="ARBA00023002"/>
    </source>
</evidence>
<evidence type="ECO:0000259" key="3">
    <source>
        <dbReference type="Pfam" id="PF01494"/>
    </source>
</evidence>
<dbReference type="InterPro" id="IPR050493">
    <property type="entry name" value="FAD-dep_Monooxygenase_BioMet"/>
</dbReference>
<evidence type="ECO:0000313" key="5">
    <source>
        <dbReference type="Proteomes" id="UP000653674"/>
    </source>
</evidence>
<reference evidence="4" key="1">
    <citation type="submission" date="2021-01" db="EMBL/GenBank/DDBJ databases">
        <title>Whole genome shotgun sequence of Planosporangium flavigriseum NBRC 105377.</title>
        <authorList>
            <person name="Komaki H."/>
            <person name="Tamura T."/>
        </authorList>
    </citation>
    <scope>NUCLEOTIDE SEQUENCE</scope>
    <source>
        <strain evidence="4">NBRC 105377</strain>
    </source>
</reference>
<dbReference type="PANTHER" id="PTHR13789">
    <property type="entry name" value="MONOOXYGENASE"/>
    <property type="match status" value="1"/>
</dbReference>
<accession>A0A8J3LHN1</accession>
<dbReference type="SUPFAM" id="SSF51905">
    <property type="entry name" value="FAD/NAD(P)-binding domain"/>
    <property type="match status" value="1"/>
</dbReference>
<organism evidence="4 5">
    <name type="scientific">Planosporangium flavigriseum</name>
    <dbReference type="NCBI Taxonomy" id="373681"/>
    <lineage>
        <taxon>Bacteria</taxon>
        <taxon>Bacillati</taxon>
        <taxon>Actinomycetota</taxon>
        <taxon>Actinomycetes</taxon>
        <taxon>Micromonosporales</taxon>
        <taxon>Micromonosporaceae</taxon>
        <taxon>Planosporangium</taxon>
    </lineage>
</organism>
<dbReference type="InterPro" id="IPR002938">
    <property type="entry name" value="FAD-bd"/>
</dbReference>
<dbReference type="PRINTS" id="PR00420">
    <property type="entry name" value="RNGMNOXGNASE"/>
</dbReference>
<dbReference type="EMBL" id="BONU01000007">
    <property type="protein sequence ID" value="GIG73137.1"/>
    <property type="molecule type" value="Genomic_DNA"/>
</dbReference>
<keyword evidence="1" id="KW-0560">Oxidoreductase</keyword>
<dbReference type="RefSeq" id="WP_168071709.1">
    <property type="nucleotide sequence ID" value="NZ_BAAAQJ010000003.1"/>
</dbReference>
<dbReference type="GO" id="GO:0071949">
    <property type="term" value="F:FAD binding"/>
    <property type="evidence" value="ECO:0007669"/>
    <property type="project" value="InterPro"/>
</dbReference>
<dbReference type="Proteomes" id="UP000653674">
    <property type="component" value="Unassembled WGS sequence"/>
</dbReference>
<dbReference type="Pfam" id="PF01494">
    <property type="entry name" value="FAD_binding_3"/>
    <property type="match status" value="1"/>
</dbReference>
<protein>
    <submittedName>
        <fullName evidence="4">Monooxygenase</fullName>
    </submittedName>
</protein>
<evidence type="ECO:0000313" key="4">
    <source>
        <dbReference type="EMBL" id="GIG73137.1"/>
    </source>
</evidence>
<gene>
    <name evidence="4" type="ORF">Pfl04_15410</name>
</gene>
<dbReference type="AlphaFoldDB" id="A0A8J3LHN1"/>
<comment type="caution">
    <text evidence="4">The sequence shown here is derived from an EMBL/GenBank/DDBJ whole genome shotgun (WGS) entry which is preliminary data.</text>
</comment>
<name>A0A8J3LHN1_9ACTN</name>
<keyword evidence="5" id="KW-1185">Reference proteome</keyword>
<dbReference type="Gene3D" id="3.50.50.60">
    <property type="entry name" value="FAD/NAD(P)-binding domain"/>
    <property type="match status" value="1"/>
</dbReference>
<sequence>MTTEAVVAGAGIAGLTAGLALARRGVKVTVFERSKDPREFGAGIYLKENSLPVLEQLGVLDKVIANGVPLKAARIVDERGEVIVNRRFTEERMITVLRRELHNSLREAAVDAGVELVTDKMVVAAKPEGVLVFADGSQVRADLVIGADGVRSRVRESLGLTKSYRTMEDGATRLLIPRQEEPMGTEYWAGNKRIGVAPCSPDQTYVFMIGPEQDRQLRRLPVDTEYWSTFFPQLGHVFDRITDDAGVHHVHEHVVCKRWVDGRVAMIGDAAHAQPPNLGQGAGLAMVAAWELARTVAESRDVPSALLDWERRVRPAADRVQKLTTLYSHTGYYWPAPLLGARAKFFHFLSVVPVTSQAWEFWWRGGTYAPAPRSNAITGPETD</sequence>
<dbReference type="PANTHER" id="PTHR13789:SF309">
    <property type="entry name" value="PUTATIVE (AFU_ORTHOLOGUE AFUA_6G14510)-RELATED"/>
    <property type="match status" value="1"/>
</dbReference>
<dbReference type="GO" id="GO:0004497">
    <property type="term" value="F:monooxygenase activity"/>
    <property type="evidence" value="ECO:0007669"/>
    <property type="project" value="UniProtKB-KW"/>
</dbReference>
<evidence type="ECO:0000256" key="2">
    <source>
        <dbReference type="ARBA" id="ARBA00023033"/>
    </source>
</evidence>
<dbReference type="Gene3D" id="3.30.9.10">
    <property type="entry name" value="D-Amino Acid Oxidase, subunit A, domain 2"/>
    <property type="match status" value="1"/>
</dbReference>